<dbReference type="STRING" id="1071918.SAMN05421544_12330"/>
<feature type="non-terminal residue" evidence="2">
    <location>
        <position position="31"/>
    </location>
</feature>
<evidence type="ECO:0000313" key="2">
    <source>
        <dbReference type="EMBL" id="SDE77184.1"/>
    </source>
</evidence>
<accession>A0A1G7FMV2</accession>
<evidence type="ECO:0000313" key="1">
    <source>
        <dbReference type="EMBL" id="SDE76142.1"/>
    </source>
</evidence>
<proteinExistence type="predicted"/>
<sequence length="31" mass="3413">MKKIVLHNQSLLDFCLQHTGSIAGVFELAQA</sequence>
<gene>
    <name evidence="1" type="ORF">SAMN05421544_12330</name>
    <name evidence="2" type="ORF">SAMN05421544_12425</name>
</gene>
<evidence type="ECO:0000313" key="3">
    <source>
        <dbReference type="Proteomes" id="UP000198517"/>
    </source>
</evidence>
<name>A0A1G7FMV2_9FLAO</name>
<reference evidence="2 3" key="1">
    <citation type="submission" date="2016-10" db="EMBL/GenBank/DDBJ databases">
        <authorList>
            <person name="de Groot N.N."/>
        </authorList>
    </citation>
    <scope>NUCLEOTIDE SEQUENCE [LARGE SCALE GENOMIC DNA]</scope>
    <source>
        <strain evidence="2 3">DSM 24015</strain>
    </source>
</reference>
<organism evidence="2 3">
    <name type="scientific">Riemerella columbipharyngis</name>
    <dbReference type="NCBI Taxonomy" id="1071918"/>
    <lineage>
        <taxon>Bacteria</taxon>
        <taxon>Pseudomonadati</taxon>
        <taxon>Bacteroidota</taxon>
        <taxon>Flavobacteriia</taxon>
        <taxon>Flavobacteriales</taxon>
        <taxon>Weeksellaceae</taxon>
        <taxon>Riemerella</taxon>
    </lineage>
</organism>
<dbReference type="EMBL" id="FNAS01000023">
    <property type="protein sequence ID" value="SDE76142.1"/>
    <property type="molecule type" value="Genomic_DNA"/>
</dbReference>
<dbReference type="AlphaFoldDB" id="A0A1G7FMV2"/>
<keyword evidence="3" id="KW-1185">Reference proteome</keyword>
<dbReference type="Proteomes" id="UP000198517">
    <property type="component" value="Unassembled WGS sequence"/>
</dbReference>
<dbReference type="EMBL" id="FNAS01000024">
    <property type="protein sequence ID" value="SDE77184.1"/>
    <property type="molecule type" value="Genomic_DNA"/>
</dbReference>
<protein>
    <submittedName>
        <fullName evidence="2">Uncharacterized protein</fullName>
    </submittedName>
</protein>